<dbReference type="RefSeq" id="WP_012003859.1">
    <property type="nucleotide sequence ID" value="NC_009828.1"/>
</dbReference>
<keyword evidence="2" id="KW-0808">Transferase</keyword>
<dbReference type="HOGENOM" id="CLU_039510_0_1_0"/>
<dbReference type="AlphaFoldDB" id="A8F899"/>
<reference evidence="2 3" key="2">
    <citation type="journal article" date="2009" name="Proc. Natl. Acad. Sci. U.S.A.">
        <title>On the chimeric nature, thermophilic origin, and phylogenetic placement of the Thermotogales.</title>
        <authorList>
            <person name="Zhaxybayeva O."/>
            <person name="Swithers K.S."/>
            <person name="Lapierre P."/>
            <person name="Fournier G.P."/>
            <person name="Bickhart D.M."/>
            <person name="DeBoy R.T."/>
            <person name="Nelson K.E."/>
            <person name="Nesbo C.L."/>
            <person name="Doolittle W.F."/>
            <person name="Gogarten J.P."/>
            <person name="Noll K.M."/>
        </authorList>
    </citation>
    <scope>NUCLEOTIDE SEQUENCE [LARGE SCALE GENOMIC DNA]</scope>
    <source>
        <strain evidence="3">ATCC BAA-301 / DSM 14385 / NBRC 107922 / TMO</strain>
    </source>
</reference>
<feature type="domain" description="Polysaccharide pyruvyl transferase" evidence="1">
    <location>
        <begin position="14"/>
        <end position="267"/>
    </location>
</feature>
<sequence>MRSALLFGYYGYGNLGDELLCESALDILGRTFDKIYILVPKHKIEDYTKKGVEPVNRFDFISIFTAILHSKVVVCGGGGIFQDQTSLRSFLYYASIVIVSTLFRKPVVLLANSLGPVKRKFSRKILRYILSRKNVYFIARDPVSARYGKLMSQNIFEGTDLAIKSLSKLPLEVKKSSQVSFCLKEEINLSNILSFLKNIGLKRFLLVPMSPQDEKVCVKLMEKYPELEFSKKPLEAITCSSLVISQRMHGSLIAAYYGIPFVSVDNSKASRFMKKYLPDYPGYTSKADTNIITAISKVINMPVSVDKKMLEDAKEMEEKLIKLIRNLQR</sequence>
<dbReference type="eggNOG" id="COG2327">
    <property type="taxonomic scope" value="Bacteria"/>
</dbReference>
<dbReference type="KEGG" id="tle:Tlet_1829"/>
<dbReference type="Pfam" id="PF04230">
    <property type="entry name" value="PS_pyruv_trans"/>
    <property type="match status" value="1"/>
</dbReference>
<dbReference type="PANTHER" id="PTHR36836">
    <property type="entry name" value="COLANIC ACID BIOSYNTHESIS PROTEIN WCAK"/>
    <property type="match status" value="1"/>
</dbReference>
<dbReference type="InterPro" id="IPR007345">
    <property type="entry name" value="Polysacch_pyruvyl_Trfase"/>
</dbReference>
<dbReference type="Proteomes" id="UP000002016">
    <property type="component" value="Chromosome"/>
</dbReference>
<dbReference type="EMBL" id="CP000812">
    <property type="protein sequence ID" value="ABV34383.1"/>
    <property type="molecule type" value="Genomic_DNA"/>
</dbReference>
<keyword evidence="3" id="KW-1185">Reference proteome</keyword>
<protein>
    <submittedName>
        <fullName evidence="2">Polysaccharide pyruvyl transferase</fullName>
    </submittedName>
</protein>
<reference evidence="2 3" key="1">
    <citation type="submission" date="2007-08" db="EMBL/GenBank/DDBJ databases">
        <title>Complete sequence of Thermotoga lettingae TMO.</title>
        <authorList>
            <consortium name="US DOE Joint Genome Institute"/>
            <person name="Copeland A."/>
            <person name="Lucas S."/>
            <person name="Lapidus A."/>
            <person name="Barry K."/>
            <person name="Glavina del Rio T."/>
            <person name="Dalin E."/>
            <person name="Tice H."/>
            <person name="Pitluck S."/>
            <person name="Foster B."/>
            <person name="Bruce D."/>
            <person name="Schmutz J."/>
            <person name="Larimer F."/>
            <person name="Land M."/>
            <person name="Hauser L."/>
            <person name="Kyrpides N."/>
            <person name="Mikhailova N."/>
            <person name="Nelson K."/>
            <person name="Gogarten J.P."/>
            <person name="Noll K."/>
            <person name="Richardson P."/>
        </authorList>
    </citation>
    <scope>NUCLEOTIDE SEQUENCE [LARGE SCALE GENOMIC DNA]</scope>
    <source>
        <strain evidence="3">ATCC BAA-301 / DSM 14385 / NBRC 107922 / TMO</strain>
    </source>
</reference>
<evidence type="ECO:0000259" key="1">
    <source>
        <dbReference type="Pfam" id="PF04230"/>
    </source>
</evidence>
<evidence type="ECO:0000313" key="3">
    <source>
        <dbReference type="Proteomes" id="UP000002016"/>
    </source>
</evidence>
<name>A8F899_PSELT</name>
<dbReference type="PANTHER" id="PTHR36836:SF1">
    <property type="entry name" value="COLANIC ACID BIOSYNTHESIS PROTEIN WCAK"/>
    <property type="match status" value="1"/>
</dbReference>
<accession>A8F899</accession>
<gene>
    <name evidence="2" type="ordered locus">Tlet_1829</name>
</gene>
<dbReference type="GO" id="GO:0016740">
    <property type="term" value="F:transferase activity"/>
    <property type="evidence" value="ECO:0007669"/>
    <property type="project" value="UniProtKB-KW"/>
</dbReference>
<dbReference type="OrthoDB" id="3199616at2"/>
<evidence type="ECO:0000313" key="2">
    <source>
        <dbReference type="EMBL" id="ABV34383.1"/>
    </source>
</evidence>
<organism evidence="2 3">
    <name type="scientific">Pseudothermotoga lettingae (strain ATCC BAA-301 / DSM 14385 / NBRC 107922 / TMO)</name>
    <name type="common">Thermotoga lettingae</name>
    <dbReference type="NCBI Taxonomy" id="416591"/>
    <lineage>
        <taxon>Bacteria</taxon>
        <taxon>Thermotogati</taxon>
        <taxon>Thermotogota</taxon>
        <taxon>Thermotogae</taxon>
        <taxon>Thermotogales</taxon>
        <taxon>Thermotogaceae</taxon>
        <taxon>Pseudothermotoga</taxon>
    </lineage>
</organism>
<dbReference type="STRING" id="416591.Tlet_1829"/>
<proteinExistence type="predicted"/>